<dbReference type="AlphaFoldDB" id="A0A8T5GFP4"/>
<name>A0A8T5GFP4_9ARCH</name>
<evidence type="ECO:0000313" key="1">
    <source>
        <dbReference type="EMBL" id="MBT4870805.1"/>
    </source>
</evidence>
<accession>A0A8T5GFP4</accession>
<comment type="caution">
    <text evidence="1">The sequence shown here is derived from an EMBL/GenBank/DDBJ whole genome shotgun (WGS) entry which is preliminary data.</text>
</comment>
<organism evidence="1 2">
    <name type="scientific">Candidatus Iainarchaeum sp</name>
    <dbReference type="NCBI Taxonomy" id="3101447"/>
    <lineage>
        <taxon>Archaea</taxon>
        <taxon>Candidatus Iainarchaeota</taxon>
        <taxon>Candidatus Iainarchaeia</taxon>
        <taxon>Candidatus Iainarchaeales</taxon>
        <taxon>Candidatus Iainarchaeaceae</taxon>
        <taxon>Candidatus Iainarchaeum</taxon>
    </lineage>
</organism>
<reference evidence="1" key="1">
    <citation type="journal article" date="2021" name="ISME J.">
        <title>Mercury methylation by metabolically versatile and cosmopolitan marine bacteria.</title>
        <authorList>
            <person name="Lin H."/>
            <person name="Ascher D.B."/>
            <person name="Myung Y."/>
            <person name="Lamborg C.H."/>
            <person name="Hallam S.J."/>
            <person name="Gionfriddo C.M."/>
            <person name="Holt K.E."/>
            <person name="Moreau J.W."/>
        </authorList>
    </citation>
    <scope>NUCLEOTIDE SEQUENCE</scope>
    <source>
        <strain evidence="1">SI075_bin30</strain>
    </source>
</reference>
<dbReference type="Proteomes" id="UP000722459">
    <property type="component" value="Unassembled WGS sequence"/>
</dbReference>
<gene>
    <name evidence="1" type="ORF">HON47_04475</name>
</gene>
<dbReference type="EMBL" id="JABJNZ010000058">
    <property type="protein sequence ID" value="MBT4870805.1"/>
    <property type="molecule type" value="Genomic_DNA"/>
</dbReference>
<proteinExistence type="predicted"/>
<sequence length="101" mass="11653">MEFENVIFANFPALDEIDQGVAQKNFEAFFSKVSFLERPTLHVSYKGYARGGLRKQHEIHTKLTTSRDAVFASEVGWQLLEVLQNSLKKLEKEVQKKHSKN</sequence>
<evidence type="ECO:0000313" key="2">
    <source>
        <dbReference type="Proteomes" id="UP000722459"/>
    </source>
</evidence>
<protein>
    <submittedName>
        <fullName evidence="1">Uncharacterized protein</fullName>
    </submittedName>
</protein>